<dbReference type="InterPro" id="IPR001969">
    <property type="entry name" value="Aspartic_peptidase_AS"/>
</dbReference>
<dbReference type="FunFam" id="2.40.70.10:FF:000026">
    <property type="entry name" value="Endothiapepsin"/>
    <property type="match status" value="1"/>
</dbReference>
<dbReference type="GO" id="GO:0006508">
    <property type="term" value="P:proteolysis"/>
    <property type="evidence" value="ECO:0007669"/>
    <property type="project" value="UniProtKB-KW"/>
</dbReference>
<feature type="signal peptide" evidence="8">
    <location>
        <begin position="1"/>
        <end position="19"/>
    </location>
</feature>
<feature type="disulfide bond" evidence="6">
    <location>
        <begin position="323"/>
        <end position="358"/>
    </location>
</feature>
<evidence type="ECO:0000256" key="4">
    <source>
        <dbReference type="ARBA" id="ARBA00022801"/>
    </source>
</evidence>
<dbReference type="InterPro" id="IPR033121">
    <property type="entry name" value="PEPTIDASE_A1"/>
</dbReference>
<proteinExistence type="inferred from homology"/>
<evidence type="ECO:0000313" key="10">
    <source>
        <dbReference type="Proteomes" id="UP000504637"/>
    </source>
</evidence>
<evidence type="ECO:0000256" key="1">
    <source>
        <dbReference type="ARBA" id="ARBA00007447"/>
    </source>
</evidence>
<reference evidence="11" key="2">
    <citation type="submission" date="2020-04" db="EMBL/GenBank/DDBJ databases">
        <authorList>
            <consortium name="NCBI Genome Project"/>
        </authorList>
    </citation>
    <scope>NUCLEOTIDE SEQUENCE</scope>
    <source>
        <strain evidence="11">CBS 342.82</strain>
    </source>
</reference>
<dbReference type="InterPro" id="IPR021109">
    <property type="entry name" value="Peptidase_aspartic_dom_sf"/>
</dbReference>
<organism evidence="11">
    <name type="scientific">Dissoconium aciculare CBS 342.82</name>
    <dbReference type="NCBI Taxonomy" id="1314786"/>
    <lineage>
        <taxon>Eukaryota</taxon>
        <taxon>Fungi</taxon>
        <taxon>Dikarya</taxon>
        <taxon>Ascomycota</taxon>
        <taxon>Pezizomycotina</taxon>
        <taxon>Dothideomycetes</taxon>
        <taxon>Dothideomycetidae</taxon>
        <taxon>Mycosphaerellales</taxon>
        <taxon>Dissoconiaceae</taxon>
        <taxon>Dissoconium</taxon>
    </lineage>
</organism>
<keyword evidence="10" id="KW-1185">Reference proteome</keyword>
<evidence type="ECO:0000256" key="3">
    <source>
        <dbReference type="ARBA" id="ARBA00022750"/>
    </source>
</evidence>
<keyword evidence="3 7" id="KW-0064">Aspartyl protease</keyword>
<evidence type="ECO:0000256" key="8">
    <source>
        <dbReference type="SAM" id="SignalP"/>
    </source>
</evidence>
<dbReference type="Proteomes" id="UP000504637">
    <property type="component" value="Unplaced"/>
</dbReference>
<evidence type="ECO:0000313" key="11">
    <source>
        <dbReference type="RefSeq" id="XP_033464147.1"/>
    </source>
</evidence>
<feature type="active site" evidence="5">
    <location>
        <position position="287"/>
    </location>
</feature>
<dbReference type="InterPro" id="IPR001461">
    <property type="entry name" value="Aspartic_peptidase_A1"/>
</dbReference>
<dbReference type="GO" id="GO:0004190">
    <property type="term" value="F:aspartic-type endopeptidase activity"/>
    <property type="evidence" value="ECO:0007669"/>
    <property type="project" value="UniProtKB-KW"/>
</dbReference>
<dbReference type="RefSeq" id="XP_033464147.1">
    <property type="nucleotide sequence ID" value="XM_033603634.1"/>
</dbReference>
<keyword evidence="6" id="KW-1015">Disulfide bond</keyword>
<evidence type="ECO:0000256" key="6">
    <source>
        <dbReference type="PIRSR" id="PIRSR601461-2"/>
    </source>
</evidence>
<dbReference type="PROSITE" id="PS51767">
    <property type="entry name" value="PEPTIDASE_A1"/>
    <property type="match status" value="1"/>
</dbReference>
<dbReference type="PANTHER" id="PTHR47966:SF2">
    <property type="entry name" value="ASPERGILLOPEPSIN-1-RELATED"/>
    <property type="match status" value="1"/>
</dbReference>
<keyword evidence="2 7" id="KW-0645">Protease</keyword>
<evidence type="ECO:0000259" key="9">
    <source>
        <dbReference type="PROSITE" id="PS51767"/>
    </source>
</evidence>
<evidence type="ECO:0000256" key="7">
    <source>
        <dbReference type="RuleBase" id="RU000454"/>
    </source>
</evidence>
<dbReference type="PROSITE" id="PS00141">
    <property type="entry name" value="ASP_PROTEASE"/>
    <property type="match status" value="1"/>
</dbReference>
<feature type="chain" id="PRO_5026952346" evidence="8">
    <location>
        <begin position="20"/>
        <end position="399"/>
    </location>
</feature>
<dbReference type="Pfam" id="PF00026">
    <property type="entry name" value="Asp"/>
    <property type="match status" value="1"/>
</dbReference>
<name>A0A6J3MGM6_9PEZI</name>
<comment type="similarity">
    <text evidence="1 7">Belongs to the peptidase A1 family.</text>
</comment>
<dbReference type="Gene3D" id="2.40.70.10">
    <property type="entry name" value="Acid Proteases"/>
    <property type="match status" value="2"/>
</dbReference>
<protein>
    <submittedName>
        <fullName evidence="11">Aspartyl protease</fullName>
    </submittedName>
</protein>
<keyword evidence="4 7" id="KW-0378">Hydrolase</keyword>
<dbReference type="GeneID" id="54361434"/>
<dbReference type="PRINTS" id="PR00792">
    <property type="entry name" value="PEPSIN"/>
</dbReference>
<dbReference type="CDD" id="cd06097">
    <property type="entry name" value="Aspergillopepsin_like"/>
    <property type="match status" value="1"/>
</dbReference>
<dbReference type="OrthoDB" id="2747330at2759"/>
<accession>A0A6J3MGM6</accession>
<keyword evidence="8" id="KW-0732">Signal</keyword>
<sequence length="399" mass="41675">MRYSLTTALLAVAAYAAPAEEILSKRATFKISAHPKNVTTNGALSMMRTHAKFARHYGSVAPADVKAAALTAVQSGSVTANSNEGDVSYLSPVNVGGRTLNLDFDTGSSDLWVFSTYLPQSYQSGHDVYSPSSSAQRLSGSTWRISYGDGSGASGIVFADKVVVGPVTATVQAVEAATSISAQFAQDANNDGLLGLAFSSINTVQPTKQKTFFDTVKSSLAQPLFAADLKPGQTGYYDFGYIESSAYTGSITYTSVDSSQGFWGFTAGAYSTGSSASPGTVGASIMDTGTTLLYIPAAAVRDYYAQVPGGKYDSNQGGYVGSCSGTWPAWNVKIGGTTFAVSGSIIRFQPLGDGSNNCFGGIQSSASVGINIFGDIFMKTKYVIFDQTYSTPRLGIANK</sequence>
<evidence type="ECO:0000256" key="5">
    <source>
        <dbReference type="PIRSR" id="PIRSR601461-1"/>
    </source>
</evidence>
<evidence type="ECO:0000256" key="2">
    <source>
        <dbReference type="ARBA" id="ARBA00022670"/>
    </source>
</evidence>
<dbReference type="PANTHER" id="PTHR47966">
    <property type="entry name" value="BETA-SITE APP-CLEAVING ENZYME, ISOFORM A-RELATED"/>
    <property type="match status" value="1"/>
</dbReference>
<dbReference type="SUPFAM" id="SSF50630">
    <property type="entry name" value="Acid proteases"/>
    <property type="match status" value="1"/>
</dbReference>
<reference evidence="11" key="3">
    <citation type="submission" date="2025-08" db="UniProtKB">
        <authorList>
            <consortium name="RefSeq"/>
        </authorList>
    </citation>
    <scope>IDENTIFICATION</scope>
    <source>
        <strain evidence="11">CBS 342.82</strain>
    </source>
</reference>
<dbReference type="InterPro" id="IPR034163">
    <property type="entry name" value="Aspergillopepsin-like_cat_dom"/>
</dbReference>
<feature type="active site" evidence="5">
    <location>
        <position position="105"/>
    </location>
</feature>
<dbReference type="AlphaFoldDB" id="A0A6J3MGM6"/>
<gene>
    <name evidence="11" type="ORF">K489DRAFT_375194</name>
</gene>
<feature type="domain" description="Peptidase A1" evidence="9">
    <location>
        <begin position="89"/>
        <end position="397"/>
    </location>
</feature>
<reference evidence="11" key="1">
    <citation type="submission" date="2020-01" db="EMBL/GenBank/DDBJ databases">
        <authorList>
            <consortium name="DOE Joint Genome Institute"/>
            <person name="Haridas S."/>
            <person name="Albert R."/>
            <person name="Binder M."/>
            <person name="Bloem J."/>
            <person name="Labutti K."/>
            <person name="Salamov A."/>
            <person name="Andreopoulos B."/>
            <person name="Baker S.E."/>
            <person name="Barry K."/>
            <person name="Bills G."/>
            <person name="Bluhm B.H."/>
            <person name="Cannon C."/>
            <person name="Castanera R."/>
            <person name="Culley D.E."/>
            <person name="Daum C."/>
            <person name="Ezra D."/>
            <person name="Gonzalez J.B."/>
            <person name="Henrissat B."/>
            <person name="Kuo A."/>
            <person name="Liang C."/>
            <person name="Lipzen A."/>
            <person name="Lutzoni F."/>
            <person name="Magnuson J."/>
            <person name="Mondo S."/>
            <person name="Nolan M."/>
            <person name="Ohm R."/>
            <person name="Pangilinan J."/>
            <person name="Park H.-J."/>
            <person name="Ramirez L."/>
            <person name="Alfaro M."/>
            <person name="Sun H."/>
            <person name="Tritt A."/>
            <person name="Yoshinaga Y."/>
            <person name="Zwiers L.-H."/>
            <person name="Turgeon B.G."/>
            <person name="Goodwin S.B."/>
            <person name="Spatafora J.W."/>
            <person name="Crous P.W."/>
            <person name="Grigoriev I.V."/>
        </authorList>
    </citation>
    <scope>NUCLEOTIDE SEQUENCE</scope>
    <source>
        <strain evidence="11">CBS 342.82</strain>
    </source>
</reference>